<comment type="caution">
    <text evidence="3">The sequence shown here is derived from an EMBL/GenBank/DDBJ whole genome shotgun (WGS) entry which is preliminary data.</text>
</comment>
<evidence type="ECO:0000259" key="2">
    <source>
        <dbReference type="Pfam" id="PF00583"/>
    </source>
</evidence>
<reference evidence="3 4" key="1">
    <citation type="submission" date="2015-08" db="EMBL/GenBank/DDBJ databases">
        <title>Emmonsia species relationships and genome sequence.</title>
        <authorList>
            <person name="Cuomo C.A."/>
            <person name="Schwartz I.S."/>
            <person name="Kenyon C."/>
            <person name="De Hoog G.S."/>
            <person name="Govender N.P."/>
            <person name="Botha A."/>
            <person name="Moreno L."/>
            <person name="De Vries M."/>
            <person name="Munoz J.F."/>
            <person name="Stielow J.B."/>
        </authorList>
    </citation>
    <scope>NUCLEOTIDE SEQUENCE [LARGE SCALE GENOMIC DNA]</scope>
    <source>
        <strain evidence="3 4">EI222</strain>
    </source>
</reference>
<dbReference type="SUPFAM" id="SSF55729">
    <property type="entry name" value="Acyl-CoA N-acyltransferases (Nat)"/>
    <property type="match status" value="1"/>
</dbReference>
<dbReference type="Proteomes" id="UP000242791">
    <property type="component" value="Unassembled WGS sequence"/>
</dbReference>
<evidence type="ECO:0000256" key="1">
    <source>
        <dbReference type="SAM" id="MobiDB-lite"/>
    </source>
</evidence>
<dbReference type="STRING" id="1658174.A0A1J9QKD9"/>
<dbReference type="CDD" id="cd04301">
    <property type="entry name" value="NAT_SF"/>
    <property type="match status" value="1"/>
</dbReference>
<evidence type="ECO:0000313" key="3">
    <source>
        <dbReference type="EMBL" id="OJD28538.1"/>
    </source>
</evidence>
<feature type="region of interest" description="Disordered" evidence="1">
    <location>
        <begin position="1"/>
        <end position="32"/>
    </location>
</feature>
<dbReference type="Gene3D" id="3.40.630.30">
    <property type="match status" value="1"/>
</dbReference>
<accession>A0A1J9QKD9</accession>
<dbReference type="GO" id="GO:0016747">
    <property type="term" value="F:acyltransferase activity, transferring groups other than amino-acyl groups"/>
    <property type="evidence" value="ECO:0007669"/>
    <property type="project" value="InterPro"/>
</dbReference>
<dbReference type="InterPro" id="IPR016181">
    <property type="entry name" value="Acyl_CoA_acyltransferase"/>
</dbReference>
<dbReference type="InterPro" id="IPR000182">
    <property type="entry name" value="GNAT_dom"/>
</dbReference>
<dbReference type="VEuPathDB" id="FungiDB:ACJ73_00065"/>
<keyword evidence="4" id="KW-1185">Reference proteome</keyword>
<dbReference type="OrthoDB" id="2019666at2759"/>
<protein>
    <recommendedName>
        <fullName evidence="2">N-acetyltransferase domain-containing protein</fullName>
    </recommendedName>
</protein>
<dbReference type="EMBL" id="LGTZ01000003">
    <property type="protein sequence ID" value="OJD28538.1"/>
    <property type="molecule type" value="Genomic_DNA"/>
</dbReference>
<evidence type="ECO:0000313" key="4">
    <source>
        <dbReference type="Proteomes" id="UP000242791"/>
    </source>
</evidence>
<organism evidence="3 4">
    <name type="scientific">Blastomyces percursus</name>
    <dbReference type="NCBI Taxonomy" id="1658174"/>
    <lineage>
        <taxon>Eukaryota</taxon>
        <taxon>Fungi</taxon>
        <taxon>Dikarya</taxon>
        <taxon>Ascomycota</taxon>
        <taxon>Pezizomycotina</taxon>
        <taxon>Eurotiomycetes</taxon>
        <taxon>Eurotiomycetidae</taxon>
        <taxon>Onygenales</taxon>
        <taxon>Ajellomycetaceae</taxon>
        <taxon>Blastomyces</taxon>
    </lineage>
</organism>
<name>A0A1J9QKD9_9EURO</name>
<dbReference type="Pfam" id="PF00583">
    <property type="entry name" value="Acetyltransf_1"/>
    <property type="match status" value="1"/>
</dbReference>
<dbReference type="AlphaFoldDB" id="A0A1J9QKD9"/>
<gene>
    <name evidence="3" type="ORF">ACJ73_00065</name>
</gene>
<proteinExistence type="predicted"/>
<feature type="compositionally biased region" description="Low complexity" evidence="1">
    <location>
        <begin position="12"/>
        <end position="32"/>
    </location>
</feature>
<sequence length="312" mass="34343">MDKFQGCMPSGALSPSAEPSNSSLSSTSSSPAHPTVRFLLAPGVTLIDSSWNKRKHSNIKMEKQLYETFSGDLATDAMLSEAAKLFSENYGTWGEHSQNPGKPVKLGARRLREQYLPDPTAESSYIRVTVDGNLAGNAFCRRWKYNGQSVCWVTQLVVDRNYRGRGLASGLLRALRSEADDIYGIMSSHPLACLAAASSFGTGIERVPLDFARKNAEAIMKASPIPYIREARQCGTLFKTKDLTGLVCGVDTGFFVDHEEPLEALEIVRQTWEWPLGDLLDGHEYLLILPGKRHRSRSRSSVKAESDAVSGR</sequence>
<feature type="domain" description="N-acetyltransferase" evidence="2">
    <location>
        <begin position="113"/>
        <end position="181"/>
    </location>
</feature>